<feature type="region of interest" description="Disordered" evidence="1">
    <location>
        <begin position="309"/>
        <end position="330"/>
    </location>
</feature>
<reference evidence="2" key="1">
    <citation type="submission" date="2022-07" db="EMBL/GenBank/DDBJ databases">
        <title>Phylogenomic reconstructions and comparative analyses of Kickxellomycotina fungi.</title>
        <authorList>
            <person name="Reynolds N.K."/>
            <person name="Stajich J.E."/>
            <person name="Barry K."/>
            <person name="Grigoriev I.V."/>
            <person name="Crous P."/>
            <person name="Smith M.E."/>
        </authorList>
    </citation>
    <scope>NUCLEOTIDE SEQUENCE</scope>
    <source>
        <strain evidence="2">BCRC 34297</strain>
    </source>
</reference>
<dbReference type="EMBL" id="JANBUH010000087">
    <property type="protein sequence ID" value="KAJ2754922.1"/>
    <property type="molecule type" value="Genomic_DNA"/>
</dbReference>
<organism evidence="2 3">
    <name type="scientific">Coemansia pectinata</name>
    <dbReference type="NCBI Taxonomy" id="1052879"/>
    <lineage>
        <taxon>Eukaryota</taxon>
        <taxon>Fungi</taxon>
        <taxon>Fungi incertae sedis</taxon>
        <taxon>Zoopagomycota</taxon>
        <taxon>Kickxellomycotina</taxon>
        <taxon>Kickxellomycetes</taxon>
        <taxon>Kickxellales</taxon>
        <taxon>Kickxellaceae</taxon>
        <taxon>Coemansia</taxon>
    </lineage>
</organism>
<dbReference type="OrthoDB" id="5584559at2759"/>
<gene>
    <name evidence="2" type="ORF">GGI19_002042</name>
</gene>
<keyword evidence="3" id="KW-1185">Reference proteome</keyword>
<dbReference type="AlphaFoldDB" id="A0A9W8H0G2"/>
<protein>
    <submittedName>
        <fullName evidence="2">Uncharacterized protein</fullName>
    </submittedName>
</protein>
<name>A0A9W8H0G2_9FUNG</name>
<comment type="caution">
    <text evidence="2">The sequence shown here is derived from an EMBL/GenBank/DDBJ whole genome shotgun (WGS) entry which is preliminary data.</text>
</comment>
<proteinExistence type="predicted"/>
<evidence type="ECO:0000313" key="3">
    <source>
        <dbReference type="Proteomes" id="UP001140011"/>
    </source>
</evidence>
<evidence type="ECO:0000256" key="1">
    <source>
        <dbReference type="SAM" id="MobiDB-lite"/>
    </source>
</evidence>
<accession>A0A9W8H0G2</accession>
<sequence length="330" mass="36525">MAERQLITAQAATPTWACCSAGAVIGRGISIKKIEHPPLACQPVHRHLPPESQPAPTPVAELSVSDAQAKDKIRARQSVRNGKRESAKALVAAHKSNVDLSGTLAKRFNAAIELLHDHGLITLSAVAPRIPLPQCAKTFSRSLPPAVAARRLRVKVAIRESIRTRQAARDRQHTINIRAALCRLAKAKDNSPAVAEMAAQAMELDQEFQVVSARVLEYERQAAQAKQAIRDTRATRRYEIILVFGQCRKPTNGYCDCCGYECDCMDLYYDHIMFDSKHREMAQREVAKAPAPRRMNRISSAYRSRSSLLLKQPSQSATPKSSFVYGESAY</sequence>
<evidence type="ECO:0000313" key="2">
    <source>
        <dbReference type="EMBL" id="KAJ2754922.1"/>
    </source>
</evidence>
<feature type="compositionally biased region" description="Polar residues" evidence="1">
    <location>
        <begin position="312"/>
        <end position="321"/>
    </location>
</feature>
<dbReference type="Proteomes" id="UP001140011">
    <property type="component" value="Unassembled WGS sequence"/>
</dbReference>